<dbReference type="Pfam" id="PF13847">
    <property type="entry name" value="Methyltransf_31"/>
    <property type="match status" value="1"/>
</dbReference>
<evidence type="ECO:0000313" key="3">
    <source>
        <dbReference type="Proteomes" id="UP000186594"/>
    </source>
</evidence>
<dbReference type="PANTHER" id="PTHR23290:SF0">
    <property type="entry name" value="RRNA N6-ADENOSINE-METHYLTRANSFERASE METTL5"/>
    <property type="match status" value="1"/>
</dbReference>
<evidence type="ECO:0000259" key="1">
    <source>
        <dbReference type="Pfam" id="PF13847"/>
    </source>
</evidence>
<evidence type="ECO:0000313" key="2">
    <source>
        <dbReference type="EMBL" id="OLL22090.1"/>
    </source>
</evidence>
<dbReference type="InterPro" id="IPR002052">
    <property type="entry name" value="DNA_methylase_N6_adenine_CS"/>
</dbReference>
<dbReference type="OrthoDB" id="7848332at2759"/>
<keyword evidence="2" id="KW-0808">Transferase</keyword>
<keyword evidence="3" id="KW-1185">Reference proteome</keyword>
<feature type="domain" description="Methyltransferase" evidence="1">
    <location>
        <begin position="13"/>
        <end position="85"/>
    </location>
</feature>
<gene>
    <name evidence="2" type="ORF">NEOLI_002429</name>
</gene>
<dbReference type="AlphaFoldDB" id="A0A1U7LHF5"/>
<dbReference type="SUPFAM" id="SSF53335">
    <property type="entry name" value="S-adenosyl-L-methionine-dependent methyltransferases"/>
    <property type="match status" value="1"/>
</dbReference>
<dbReference type="PROSITE" id="PS00092">
    <property type="entry name" value="N6_MTASE"/>
    <property type="match status" value="1"/>
</dbReference>
<dbReference type="Gene3D" id="3.40.50.150">
    <property type="entry name" value="Vaccinia Virus protein VP39"/>
    <property type="match status" value="1"/>
</dbReference>
<reference evidence="2 3" key="1">
    <citation type="submission" date="2016-04" db="EMBL/GenBank/DDBJ databases">
        <title>Evolutionary innovation and constraint leading to complex multicellularity in the Ascomycota.</title>
        <authorList>
            <person name="Cisse O."/>
            <person name="Nguyen A."/>
            <person name="Hewitt D.A."/>
            <person name="Jedd G."/>
            <person name="Stajich J.E."/>
        </authorList>
    </citation>
    <scope>NUCLEOTIDE SEQUENCE [LARGE SCALE GENOMIC DNA]</scope>
    <source>
        <strain evidence="2 3">DAH-3</strain>
    </source>
</reference>
<dbReference type="InterPro" id="IPR025714">
    <property type="entry name" value="Methyltranfer_dom"/>
</dbReference>
<dbReference type="STRING" id="1198029.A0A1U7LHF5"/>
<accession>A0A1U7LHF5</accession>
<dbReference type="OMA" id="DVVYSIH"/>
<dbReference type="GO" id="GO:0008988">
    <property type="term" value="F:rRNA (adenine-N6-)-methyltransferase activity"/>
    <property type="evidence" value="ECO:0007669"/>
    <property type="project" value="TreeGrafter"/>
</dbReference>
<dbReference type="Proteomes" id="UP000186594">
    <property type="component" value="Unassembled WGS sequence"/>
</dbReference>
<dbReference type="InterPro" id="IPR051720">
    <property type="entry name" value="rRNA_MeTrfase/Polyamine_Synth"/>
</dbReference>
<dbReference type="GO" id="GO:0003676">
    <property type="term" value="F:nucleic acid binding"/>
    <property type="evidence" value="ECO:0007669"/>
    <property type="project" value="InterPro"/>
</dbReference>
<dbReference type="PANTHER" id="PTHR23290">
    <property type="entry name" value="RRNA N6-ADENOSINE-METHYLTRANSFERASE METTL5"/>
    <property type="match status" value="1"/>
</dbReference>
<comment type="caution">
    <text evidence="2">The sequence shown here is derived from an EMBL/GenBank/DDBJ whole genome shotgun (WGS) entry which is preliminary data.</text>
</comment>
<dbReference type="EMBL" id="LXFE01003917">
    <property type="protein sequence ID" value="OLL22090.1"/>
    <property type="molecule type" value="Genomic_DNA"/>
</dbReference>
<protein>
    <submittedName>
        <fullName evidence="2">Methyltransferase-like protein 5</fullName>
    </submittedName>
</protein>
<organism evidence="2 3">
    <name type="scientific">Neolecta irregularis (strain DAH-3)</name>
    <dbReference type="NCBI Taxonomy" id="1198029"/>
    <lineage>
        <taxon>Eukaryota</taxon>
        <taxon>Fungi</taxon>
        <taxon>Dikarya</taxon>
        <taxon>Ascomycota</taxon>
        <taxon>Taphrinomycotina</taxon>
        <taxon>Neolectales</taxon>
        <taxon>Neolectaceae</taxon>
        <taxon>Neolecta</taxon>
    </lineage>
</organism>
<dbReference type="CDD" id="cd02440">
    <property type="entry name" value="AdoMet_MTases"/>
    <property type="match status" value="1"/>
</dbReference>
<keyword evidence="2" id="KW-0489">Methyltransferase</keyword>
<proteinExistence type="predicted"/>
<name>A0A1U7LHF5_NEOID</name>
<dbReference type="InterPro" id="IPR029063">
    <property type="entry name" value="SAM-dependent_MTases_sf"/>
</dbReference>
<sequence length="170" mass="18858">MLFTAHSSFDDIKGKIVADLGCGIAASFLEAGHVIGFDIDSSALDIARENIAEAECENVDLVLADLADFENVPARLCRIADTVVMNPPFGTRLKGIDMLFLKIACQMSRRAVYSLHKTSTREYVVGKVKGWGWDVEVIAEMKFDIKAMYKFHKKKSMDIGVDLIRLSHGM</sequence>